<proteinExistence type="predicted"/>
<protein>
    <recommendedName>
        <fullName evidence="1">RNase H type-1 domain-containing protein</fullName>
    </recommendedName>
</protein>
<evidence type="ECO:0000259" key="1">
    <source>
        <dbReference type="PROSITE" id="PS50879"/>
    </source>
</evidence>
<dbReference type="AlphaFoldDB" id="A0A371ESC7"/>
<name>A0A371ESC7_MUCPR</name>
<dbReference type="Pfam" id="PF13456">
    <property type="entry name" value="RVT_3"/>
    <property type="match status" value="1"/>
</dbReference>
<accession>A0A371ESC7</accession>
<dbReference type="GO" id="GO:0004523">
    <property type="term" value="F:RNA-DNA hybrid ribonuclease activity"/>
    <property type="evidence" value="ECO:0007669"/>
    <property type="project" value="InterPro"/>
</dbReference>
<dbReference type="Gene3D" id="3.30.420.10">
    <property type="entry name" value="Ribonuclease H-like superfamily/Ribonuclease H"/>
    <property type="match status" value="1"/>
</dbReference>
<feature type="domain" description="RNase H type-1" evidence="1">
    <location>
        <begin position="33"/>
        <end position="105"/>
    </location>
</feature>
<organism evidence="2 3">
    <name type="scientific">Mucuna pruriens</name>
    <name type="common">Velvet bean</name>
    <name type="synonym">Dolichos pruriens</name>
    <dbReference type="NCBI Taxonomy" id="157652"/>
    <lineage>
        <taxon>Eukaryota</taxon>
        <taxon>Viridiplantae</taxon>
        <taxon>Streptophyta</taxon>
        <taxon>Embryophyta</taxon>
        <taxon>Tracheophyta</taxon>
        <taxon>Spermatophyta</taxon>
        <taxon>Magnoliopsida</taxon>
        <taxon>eudicotyledons</taxon>
        <taxon>Gunneridae</taxon>
        <taxon>Pentapetalae</taxon>
        <taxon>rosids</taxon>
        <taxon>fabids</taxon>
        <taxon>Fabales</taxon>
        <taxon>Fabaceae</taxon>
        <taxon>Papilionoideae</taxon>
        <taxon>50 kb inversion clade</taxon>
        <taxon>NPAAA clade</taxon>
        <taxon>indigoferoid/millettioid clade</taxon>
        <taxon>Phaseoleae</taxon>
        <taxon>Mucuna</taxon>
    </lineage>
</organism>
<dbReference type="SUPFAM" id="SSF53098">
    <property type="entry name" value="Ribonuclease H-like"/>
    <property type="match status" value="1"/>
</dbReference>
<dbReference type="InterPro" id="IPR012337">
    <property type="entry name" value="RNaseH-like_sf"/>
</dbReference>
<dbReference type="InterPro" id="IPR036397">
    <property type="entry name" value="RNaseH_sf"/>
</dbReference>
<gene>
    <name evidence="2" type="ORF">CR513_52113</name>
</gene>
<dbReference type="PANTHER" id="PTHR48475">
    <property type="entry name" value="RIBONUCLEASE H"/>
    <property type="match status" value="1"/>
</dbReference>
<dbReference type="GO" id="GO:0003676">
    <property type="term" value="F:nucleic acid binding"/>
    <property type="evidence" value="ECO:0007669"/>
    <property type="project" value="InterPro"/>
</dbReference>
<evidence type="ECO:0000313" key="3">
    <source>
        <dbReference type="Proteomes" id="UP000257109"/>
    </source>
</evidence>
<dbReference type="PANTHER" id="PTHR48475:SF2">
    <property type="entry name" value="RIBONUCLEASE H"/>
    <property type="match status" value="1"/>
</dbReference>
<dbReference type="InterPro" id="IPR002156">
    <property type="entry name" value="RNaseH_domain"/>
</dbReference>
<evidence type="ECO:0000313" key="2">
    <source>
        <dbReference type="EMBL" id="RDX68866.1"/>
    </source>
</evidence>
<sequence length="105" mass="11478">MVGWTIKLSKFDISYERQGLIKPKVLAKEGGEPNKEWMLSIDGASNQKGSRAGIVLEGPNGVLVEQSLRFGFRASNNQAEYEALHVGMRLVEQLGAQTLTAKSDS</sequence>
<comment type="caution">
    <text evidence="2">The sequence shown here is derived from an EMBL/GenBank/DDBJ whole genome shotgun (WGS) entry which is preliminary data.</text>
</comment>
<dbReference type="EMBL" id="QJKJ01012352">
    <property type="protein sequence ID" value="RDX68866.1"/>
    <property type="molecule type" value="Genomic_DNA"/>
</dbReference>
<keyword evidence="3" id="KW-1185">Reference proteome</keyword>
<reference evidence="2" key="1">
    <citation type="submission" date="2018-05" db="EMBL/GenBank/DDBJ databases">
        <title>Draft genome of Mucuna pruriens seed.</title>
        <authorList>
            <person name="Nnadi N.E."/>
            <person name="Vos R."/>
            <person name="Hasami M.H."/>
            <person name="Devisetty U.K."/>
            <person name="Aguiy J.C."/>
        </authorList>
    </citation>
    <scope>NUCLEOTIDE SEQUENCE [LARGE SCALE GENOMIC DNA]</scope>
    <source>
        <strain evidence="2">JCA_2017</strain>
    </source>
</reference>
<dbReference type="Proteomes" id="UP000257109">
    <property type="component" value="Unassembled WGS sequence"/>
</dbReference>
<dbReference type="PROSITE" id="PS50879">
    <property type="entry name" value="RNASE_H_1"/>
    <property type="match status" value="1"/>
</dbReference>
<feature type="non-terminal residue" evidence="2">
    <location>
        <position position="1"/>
    </location>
</feature>
<dbReference type="OrthoDB" id="1730596at2759"/>